<accession>F4X1I0</accession>
<evidence type="ECO:0000313" key="2">
    <source>
        <dbReference type="Proteomes" id="UP000007755"/>
    </source>
</evidence>
<proteinExistence type="predicted"/>
<name>F4X1I0_ACREC</name>
<dbReference type="EMBL" id="GL888529">
    <property type="protein sequence ID" value="EGI59708.1"/>
    <property type="molecule type" value="Genomic_DNA"/>
</dbReference>
<evidence type="ECO:0000313" key="1">
    <source>
        <dbReference type="EMBL" id="EGI59708.1"/>
    </source>
</evidence>
<dbReference type="STRING" id="103372.F4X1I0"/>
<dbReference type="eggNOG" id="ENOG502T9PI">
    <property type="taxonomic scope" value="Eukaryota"/>
</dbReference>
<sequence>MYGIILPGCHNTVNRPKADVKPPIQDAMEGESQYSDLSLRCIVIVIFTVHCCTKTQEMYHTIVTIIATVCCFLVLRATAEEIVQQNQQSLDLGNVAIEDQVDGGAIHTREKRTLFLKKKLLGAGLLGFGLGIAKGYKAGYYTAPEVHHVYLSPPEKYVEFVEKPIYIERIVPKPIYKPHAEYAAPVWSQPDPSYGSCGLSAYTNYIETYNKDRMTQIALIVSPRLLGVLLARVYAR</sequence>
<organism evidence="2">
    <name type="scientific">Acromyrmex echinatior</name>
    <name type="common">Panamanian leafcutter ant</name>
    <name type="synonym">Acromyrmex octospinosus echinatior</name>
    <dbReference type="NCBI Taxonomy" id="103372"/>
    <lineage>
        <taxon>Eukaryota</taxon>
        <taxon>Metazoa</taxon>
        <taxon>Ecdysozoa</taxon>
        <taxon>Arthropoda</taxon>
        <taxon>Hexapoda</taxon>
        <taxon>Insecta</taxon>
        <taxon>Pterygota</taxon>
        <taxon>Neoptera</taxon>
        <taxon>Endopterygota</taxon>
        <taxon>Hymenoptera</taxon>
        <taxon>Apocrita</taxon>
        <taxon>Aculeata</taxon>
        <taxon>Formicoidea</taxon>
        <taxon>Formicidae</taxon>
        <taxon>Myrmicinae</taxon>
        <taxon>Acromyrmex</taxon>
    </lineage>
</organism>
<dbReference type="Proteomes" id="UP000007755">
    <property type="component" value="Unassembled WGS sequence"/>
</dbReference>
<dbReference type="AlphaFoldDB" id="F4X1I0"/>
<dbReference type="InParanoid" id="F4X1I0"/>
<keyword evidence="2" id="KW-1185">Reference proteome</keyword>
<reference evidence="1" key="1">
    <citation type="submission" date="2011-02" db="EMBL/GenBank/DDBJ databases">
        <title>The genome of the leaf-cutting ant Acromyrmex echinatior suggests key adaptations to social evolution and fungus farming.</title>
        <authorList>
            <person name="Nygaard S."/>
            <person name="Zhang G."/>
        </authorList>
    </citation>
    <scope>NUCLEOTIDE SEQUENCE</scope>
</reference>
<gene>
    <name evidence="1" type="ORF">G5I_12110</name>
</gene>
<protein>
    <submittedName>
        <fullName evidence="1">Uncharacterized protein</fullName>
    </submittedName>
</protein>
<dbReference type="OrthoDB" id="7701325at2759"/>